<reference evidence="8" key="1">
    <citation type="submission" date="2018-05" db="EMBL/GenBank/DDBJ databases">
        <authorList>
            <person name="Lanie J.A."/>
            <person name="Ng W.-L."/>
            <person name="Kazmierczak K.M."/>
            <person name="Andrzejewski T.M."/>
            <person name="Davidsen T.M."/>
            <person name="Wayne K.J."/>
            <person name="Tettelin H."/>
            <person name="Glass J.I."/>
            <person name="Rusch D."/>
            <person name="Podicherti R."/>
            <person name="Tsui H.-C.T."/>
            <person name="Winkler M.E."/>
        </authorList>
    </citation>
    <scope>NUCLEOTIDE SEQUENCE</scope>
</reference>
<dbReference type="GO" id="GO:0046872">
    <property type="term" value="F:metal ion binding"/>
    <property type="evidence" value="ECO:0007669"/>
    <property type="project" value="UniProtKB-KW"/>
</dbReference>
<comment type="subcellular location">
    <subcellularLocation>
        <location evidence="1">Cytoplasm</location>
    </subcellularLocation>
</comment>
<dbReference type="SUPFAM" id="SSF56784">
    <property type="entry name" value="HAD-like"/>
    <property type="match status" value="1"/>
</dbReference>
<evidence type="ECO:0000256" key="6">
    <source>
        <dbReference type="ARBA" id="ARBA00023277"/>
    </source>
</evidence>
<evidence type="ECO:0000256" key="3">
    <source>
        <dbReference type="ARBA" id="ARBA00022490"/>
    </source>
</evidence>
<name>A0A382EHP5_9ZZZZ</name>
<dbReference type="PANTHER" id="PTHR42891">
    <property type="entry name" value="D-GLYCERO-BETA-D-MANNO-HEPTOSE-1,7-BISPHOSPHATE 7-PHOSPHATASE"/>
    <property type="match status" value="1"/>
</dbReference>
<keyword evidence="5" id="KW-0378">Hydrolase</keyword>
<dbReference type="Pfam" id="PF13242">
    <property type="entry name" value="Hydrolase_like"/>
    <property type="match status" value="1"/>
</dbReference>
<dbReference type="NCBIfam" id="TIGR01656">
    <property type="entry name" value="Histidinol-ppas"/>
    <property type="match status" value="1"/>
</dbReference>
<dbReference type="GO" id="GO:0005737">
    <property type="term" value="C:cytoplasm"/>
    <property type="evidence" value="ECO:0007669"/>
    <property type="project" value="UniProtKB-SubCell"/>
</dbReference>
<protein>
    <recommendedName>
        <fullName evidence="7">D,D-heptose 1,7-bisphosphate phosphatase</fullName>
    </recommendedName>
</protein>
<dbReference type="Gene3D" id="3.40.50.1000">
    <property type="entry name" value="HAD superfamily/HAD-like"/>
    <property type="match status" value="1"/>
</dbReference>
<keyword evidence="3" id="KW-0963">Cytoplasm</keyword>
<dbReference type="PIRSF" id="PIRSF004682">
    <property type="entry name" value="GmhB"/>
    <property type="match status" value="1"/>
</dbReference>
<evidence type="ECO:0000256" key="2">
    <source>
        <dbReference type="ARBA" id="ARBA00005628"/>
    </source>
</evidence>
<dbReference type="NCBIfam" id="NF006506">
    <property type="entry name" value="PRK08942.1"/>
    <property type="match status" value="1"/>
</dbReference>
<comment type="similarity">
    <text evidence="2">Belongs to the GmhB family.</text>
</comment>
<dbReference type="CDD" id="cd07503">
    <property type="entry name" value="HAD_HisB-N"/>
    <property type="match status" value="1"/>
</dbReference>
<dbReference type="InterPro" id="IPR006543">
    <property type="entry name" value="Histidinol-phos"/>
</dbReference>
<dbReference type="AlphaFoldDB" id="A0A382EHP5"/>
<keyword evidence="4" id="KW-0479">Metal-binding</keyword>
<dbReference type="InterPro" id="IPR006549">
    <property type="entry name" value="HAD-SF_hydro_IIIA"/>
</dbReference>
<dbReference type="InterPro" id="IPR004446">
    <property type="entry name" value="Heptose_bisP_phosphatase"/>
</dbReference>
<dbReference type="PANTHER" id="PTHR42891:SF1">
    <property type="entry name" value="D-GLYCERO-BETA-D-MANNO-HEPTOSE-1,7-BISPHOSPHATE 7-PHOSPHATASE"/>
    <property type="match status" value="1"/>
</dbReference>
<gene>
    <name evidence="8" type="ORF">METZ01_LOCUS202448</name>
</gene>
<proteinExistence type="inferred from homology"/>
<sequence length="184" mass="20209">VPKASATKPIVLDRDGVINEDLWGYVTRKEEFKPIKGSLEAIEKLTTAGFAVVVATNQACISKKIITAKQLEAVHEHMSSLVQETGGKIEYIAFCPHAPDDNCSCRKPETGLLVEIEERIGNSLKNSFFIGDKESDLLCATRHGCIPLLVKTGYGGKTLKSKHCPPKERCFKDLMDAVSYVLES</sequence>
<dbReference type="EMBL" id="UINC01044312">
    <property type="protein sequence ID" value="SVB49594.1"/>
    <property type="molecule type" value="Genomic_DNA"/>
</dbReference>
<dbReference type="GO" id="GO:0016791">
    <property type="term" value="F:phosphatase activity"/>
    <property type="evidence" value="ECO:0007669"/>
    <property type="project" value="InterPro"/>
</dbReference>
<organism evidence="8">
    <name type="scientific">marine metagenome</name>
    <dbReference type="NCBI Taxonomy" id="408172"/>
    <lineage>
        <taxon>unclassified sequences</taxon>
        <taxon>metagenomes</taxon>
        <taxon>ecological metagenomes</taxon>
    </lineage>
</organism>
<evidence type="ECO:0000313" key="8">
    <source>
        <dbReference type="EMBL" id="SVB49594.1"/>
    </source>
</evidence>
<keyword evidence="6" id="KW-0119">Carbohydrate metabolism</keyword>
<dbReference type="InterPro" id="IPR023214">
    <property type="entry name" value="HAD_sf"/>
</dbReference>
<dbReference type="NCBIfam" id="TIGR01662">
    <property type="entry name" value="HAD-SF-IIIA"/>
    <property type="match status" value="1"/>
</dbReference>
<dbReference type="GO" id="GO:0005975">
    <property type="term" value="P:carbohydrate metabolic process"/>
    <property type="evidence" value="ECO:0007669"/>
    <property type="project" value="InterPro"/>
</dbReference>
<evidence type="ECO:0000256" key="5">
    <source>
        <dbReference type="ARBA" id="ARBA00022801"/>
    </source>
</evidence>
<accession>A0A382EHP5</accession>
<evidence type="ECO:0000256" key="1">
    <source>
        <dbReference type="ARBA" id="ARBA00004496"/>
    </source>
</evidence>
<dbReference type="InterPro" id="IPR036412">
    <property type="entry name" value="HAD-like_sf"/>
</dbReference>
<evidence type="ECO:0000256" key="7">
    <source>
        <dbReference type="ARBA" id="ARBA00031828"/>
    </source>
</evidence>
<evidence type="ECO:0000256" key="4">
    <source>
        <dbReference type="ARBA" id="ARBA00022723"/>
    </source>
</evidence>
<feature type="non-terminal residue" evidence="8">
    <location>
        <position position="1"/>
    </location>
</feature>